<dbReference type="STRING" id="342668.A0A2P2SWQ1"/>
<feature type="region of interest" description="Disordered" evidence="1">
    <location>
        <begin position="261"/>
        <end position="302"/>
    </location>
</feature>
<reference evidence="3" key="2">
    <citation type="journal article" date="2018" name="Nat. Commun.">
        <title>Extreme sensitivity to ultraviolet light in the fungal pathogen causing white-nose syndrome of bats.</title>
        <authorList>
            <person name="Palmer J.M."/>
            <person name="Drees K.P."/>
            <person name="Foster J.T."/>
            <person name="Lindner D.L."/>
        </authorList>
    </citation>
    <scope>NUCLEOTIDE SEQUENCE [LARGE SCALE GENOMIC DNA]</scope>
    <source>
        <strain evidence="3">UAMH 10579</strain>
    </source>
</reference>
<dbReference type="InterPro" id="IPR014347">
    <property type="entry name" value="Tautomerase/MIF_sf"/>
</dbReference>
<evidence type="ECO:0000313" key="3">
    <source>
        <dbReference type="Proteomes" id="UP000091956"/>
    </source>
</evidence>
<evidence type="ECO:0000313" key="2">
    <source>
        <dbReference type="EMBL" id="OBU01224.1"/>
    </source>
</evidence>
<dbReference type="OrthoDB" id="3440145at2759"/>
<dbReference type="GeneID" id="28834073"/>
<feature type="compositionally biased region" description="Basic and acidic residues" evidence="1">
    <location>
        <begin position="53"/>
        <end position="64"/>
    </location>
</feature>
<dbReference type="Gene3D" id="3.30.429.10">
    <property type="entry name" value="Macrophage Migration Inhibitory Factor"/>
    <property type="match status" value="1"/>
</dbReference>
<dbReference type="EMBL" id="KV460207">
    <property type="protein sequence ID" value="OBU01224.1"/>
    <property type="molecule type" value="Genomic_DNA"/>
</dbReference>
<dbReference type="RefSeq" id="XP_018134956.1">
    <property type="nucleotide sequence ID" value="XM_018270215.1"/>
</dbReference>
<dbReference type="SUPFAM" id="SSF55331">
    <property type="entry name" value="Tautomerase/MIF"/>
    <property type="match status" value="1"/>
</dbReference>
<reference evidence="2 3" key="1">
    <citation type="submission" date="2016-03" db="EMBL/GenBank/DDBJ databases">
        <title>Comparative genomics of Pseudogymnoascus destructans, the fungus causing white-nose syndrome of bats.</title>
        <authorList>
            <person name="Palmer J.M."/>
            <person name="Drees K.P."/>
            <person name="Foster J.T."/>
            <person name="Lindner D.L."/>
        </authorList>
    </citation>
    <scope>NUCLEOTIDE SEQUENCE [LARGE SCALE GENOMIC DNA]</scope>
    <source>
        <strain evidence="2 3">UAMH 10579</strain>
    </source>
</reference>
<organism evidence="2 3">
    <name type="scientific">Pseudogymnoascus verrucosus</name>
    <dbReference type="NCBI Taxonomy" id="342668"/>
    <lineage>
        <taxon>Eukaryota</taxon>
        <taxon>Fungi</taxon>
        <taxon>Dikarya</taxon>
        <taxon>Ascomycota</taxon>
        <taxon>Pezizomycotina</taxon>
        <taxon>Leotiomycetes</taxon>
        <taxon>Thelebolales</taxon>
        <taxon>Thelebolaceae</taxon>
        <taxon>Pseudogymnoascus</taxon>
    </lineage>
</organism>
<keyword evidence="3" id="KW-1185">Reference proteome</keyword>
<sequence length="317" mass="35117">MPGPPRGRRHTDPPPFIPDLDQIYRTNAPGDSAQDFPGPAPKKYYYDGSSSPDKNKEKEKETRRFRTFSRRKRAMDAEIEAEQQSMERATAKIAADYPVVAELVTSSTVSDKYTIHNLAHLLSNLYNRPQSAITISQFYTHNLLHDHTRDPSYILTITIPPALSEGYVNDVNAVALAQFLDEALAVPPRRGTIKFMPIHLGCLAVGGRTLLGLFVEQIQADRAARDMLGVGVAEERGRRRRRSISSLRGLGLGRSRSRPIEPIFETAQDEGEQADDEGKDEDSGEADDGSGSGSGKTGKGKRSLRSIFGRGWFFVML</sequence>
<name>A0A2P2SWQ1_9PEZI</name>
<gene>
    <name evidence="2" type="ORF">VE01_00687</name>
</gene>
<proteinExistence type="predicted"/>
<dbReference type="Proteomes" id="UP000091956">
    <property type="component" value="Unassembled WGS sequence"/>
</dbReference>
<feature type="region of interest" description="Disordered" evidence="1">
    <location>
        <begin position="1"/>
        <end position="64"/>
    </location>
</feature>
<protein>
    <submittedName>
        <fullName evidence="2">Uncharacterized protein</fullName>
    </submittedName>
</protein>
<dbReference type="AlphaFoldDB" id="A0A2P2SWQ1"/>
<evidence type="ECO:0000256" key="1">
    <source>
        <dbReference type="SAM" id="MobiDB-lite"/>
    </source>
</evidence>
<accession>A0A2P2SWQ1</accession>
<feature type="compositionally biased region" description="Acidic residues" evidence="1">
    <location>
        <begin position="267"/>
        <end position="288"/>
    </location>
</feature>